<keyword evidence="14" id="KW-0175">Coiled coil</keyword>
<keyword evidence="6" id="KW-0443">Lipid metabolism</keyword>
<keyword evidence="4" id="KW-1000">Mitochondrion outer membrane</keyword>
<comment type="similarity">
    <text evidence="2 13">Belongs to the taffazin family.</text>
</comment>
<keyword evidence="5" id="KW-0999">Mitochondrion inner membrane</keyword>
<comment type="catalytic activity">
    <reaction evidence="12">
        <text>1,2-di-(9Z-octadecenoyl)-sn-glycero-3-phosphocholine + 1-hexadecanoyl-sn-glycero-3-phosphocholine = 1-hexadecanoyl-2-(9Z-octadecenoyl)-sn-glycero-3-phosphocholine + 1-(9Z-octadecenoyl)-sn-glycero-3-phosphocholine</text>
        <dbReference type="Rhea" id="RHEA:43816"/>
        <dbReference type="ChEBI" id="CHEBI:28610"/>
        <dbReference type="ChEBI" id="CHEBI:72998"/>
        <dbReference type="ChEBI" id="CHEBI:73001"/>
        <dbReference type="ChEBI" id="CHEBI:74669"/>
    </reaction>
    <physiologicalReaction direction="left-to-right" evidence="12">
        <dbReference type="Rhea" id="RHEA:43817"/>
    </physiologicalReaction>
    <physiologicalReaction direction="right-to-left" evidence="12">
        <dbReference type="Rhea" id="RHEA:43818"/>
    </physiologicalReaction>
</comment>
<dbReference type="SMART" id="SM00563">
    <property type="entry name" value="PlsC"/>
    <property type="match status" value="1"/>
</dbReference>
<evidence type="ECO:0000256" key="4">
    <source>
        <dbReference type="ARBA" id="ARBA00022787"/>
    </source>
</evidence>
<dbReference type="SUPFAM" id="SSF69593">
    <property type="entry name" value="Glycerol-3-phosphate (1)-acyltransferase"/>
    <property type="match status" value="1"/>
</dbReference>
<sequence>MPLDDRWPVSKSRRMLLSWSIPSRLMMFAGSVFSKIWLGWLNRVKLYNVEVFHDAVDKRDPKRGLLTVCNHYSCMDDPLVWGMMKWRHVINAKKVRWSTAAADICFTNRLNSLFFSLGQTIPICRGHGVYQKSMDYVIEELNTGGFVHIFPEGKVNMDKRCTRLKWGVGRIIADCKIPPIVLPIYHIGMDDILPNSTPYIPRIRKNVTILVGKPMEFGSELEMLQKLKKNQKEIRKHITDIIQEELRILKEKAEQLHRTHFGLNEP</sequence>
<proteinExistence type="inferred from homology"/>
<dbReference type="GO" id="GO:0016746">
    <property type="term" value="F:acyltransferase activity"/>
    <property type="evidence" value="ECO:0007669"/>
    <property type="project" value="UniProtKB-KW"/>
</dbReference>
<evidence type="ECO:0000256" key="3">
    <source>
        <dbReference type="ARBA" id="ARBA00022679"/>
    </source>
</evidence>
<gene>
    <name evidence="16" type="ORF">ACJMK2_016030</name>
</gene>
<name>A0ABD3USA5_SINWO</name>
<comment type="catalytic activity">
    <reaction evidence="11">
        <text>1'-[1,2-diacyl-sn-glycero-3-phospho],3'-[1-acyl-sn-glycero-3-phospho]-glycerol + a 1,2-diacyl-sn-glycero-3-phosphocholine = a cardiolipin + a 1-acyl-sn-glycero-3-phosphocholine</text>
        <dbReference type="Rhea" id="RHEA:33731"/>
        <dbReference type="ChEBI" id="CHEBI:57643"/>
        <dbReference type="ChEBI" id="CHEBI:58168"/>
        <dbReference type="ChEBI" id="CHEBI:62237"/>
        <dbReference type="ChEBI" id="CHEBI:64743"/>
    </reaction>
    <physiologicalReaction direction="left-to-right" evidence="11">
        <dbReference type="Rhea" id="RHEA:33732"/>
    </physiologicalReaction>
    <physiologicalReaction direction="right-to-left" evidence="11">
        <dbReference type="Rhea" id="RHEA:33733"/>
    </physiologicalReaction>
</comment>
<evidence type="ECO:0000313" key="16">
    <source>
        <dbReference type="EMBL" id="KAL3852377.1"/>
    </source>
</evidence>
<dbReference type="PANTHER" id="PTHR12497">
    <property type="entry name" value="TAZ PROTEIN TAFAZZIN"/>
    <property type="match status" value="1"/>
</dbReference>
<evidence type="ECO:0000256" key="14">
    <source>
        <dbReference type="SAM" id="Coils"/>
    </source>
</evidence>
<evidence type="ECO:0000256" key="9">
    <source>
        <dbReference type="ARBA" id="ARBA00023315"/>
    </source>
</evidence>
<keyword evidence="3" id="KW-0808">Transferase</keyword>
<comment type="subcellular location">
    <subcellularLocation>
        <location evidence="1">Mitochondrion inner membrane</location>
        <topology evidence="1">Peripheral membrane protein</topology>
        <orientation evidence="1">Intermembrane side</orientation>
    </subcellularLocation>
    <subcellularLocation>
        <location evidence="10">Mitochondrion outer membrane</location>
        <topology evidence="10">Peripheral membrane protein</topology>
        <orientation evidence="10">Intermembrane side</orientation>
    </subcellularLocation>
</comment>
<dbReference type="InterPro" id="IPR002123">
    <property type="entry name" value="Plipid/glycerol_acylTrfase"/>
</dbReference>
<dbReference type="PRINTS" id="PR00979">
    <property type="entry name" value="TAFAZZIN"/>
</dbReference>
<organism evidence="16 17">
    <name type="scientific">Sinanodonta woodiana</name>
    <name type="common">Chinese pond mussel</name>
    <name type="synonym">Anodonta woodiana</name>
    <dbReference type="NCBI Taxonomy" id="1069815"/>
    <lineage>
        <taxon>Eukaryota</taxon>
        <taxon>Metazoa</taxon>
        <taxon>Spiralia</taxon>
        <taxon>Lophotrochozoa</taxon>
        <taxon>Mollusca</taxon>
        <taxon>Bivalvia</taxon>
        <taxon>Autobranchia</taxon>
        <taxon>Heteroconchia</taxon>
        <taxon>Palaeoheterodonta</taxon>
        <taxon>Unionida</taxon>
        <taxon>Unionoidea</taxon>
        <taxon>Unionidae</taxon>
        <taxon>Unioninae</taxon>
        <taxon>Sinanodonta</taxon>
    </lineage>
</organism>
<dbReference type="AlphaFoldDB" id="A0ABD3USA5"/>
<dbReference type="GO" id="GO:0005741">
    <property type="term" value="C:mitochondrial outer membrane"/>
    <property type="evidence" value="ECO:0007669"/>
    <property type="project" value="UniProtKB-SubCell"/>
</dbReference>
<protein>
    <recommendedName>
        <fullName evidence="13">Tafazzin family protein</fullName>
    </recommendedName>
</protein>
<feature type="coiled-coil region" evidence="14">
    <location>
        <begin position="224"/>
        <end position="259"/>
    </location>
</feature>
<dbReference type="PANTHER" id="PTHR12497:SF0">
    <property type="entry name" value="TAFAZZIN"/>
    <property type="match status" value="1"/>
</dbReference>
<dbReference type="EMBL" id="JBJQND010000015">
    <property type="protein sequence ID" value="KAL3852377.1"/>
    <property type="molecule type" value="Genomic_DNA"/>
</dbReference>
<keyword evidence="17" id="KW-1185">Reference proteome</keyword>
<evidence type="ECO:0000256" key="10">
    <source>
        <dbReference type="ARBA" id="ARBA00024323"/>
    </source>
</evidence>
<evidence type="ECO:0000259" key="15">
    <source>
        <dbReference type="SMART" id="SM00563"/>
    </source>
</evidence>
<accession>A0ABD3USA5</accession>
<evidence type="ECO:0000256" key="2">
    <source>
        <dbReference type="ARBA" id="ARBA00010524"/>
    </source>
</evidence>
<evidence type="ECO:0000256" key="12">
    <source>
        <dbReference type="ARBA" id="ARBA00049543"/>
    </source>
</evidence>
<evidence type="ECO:0000256" key="5">
    <source>
        <dbReference type="ARBA" id="ARBA00022792"/>
    </source>
</evidence>
<dbReference type="CDD" id="cd07989">
    <property type="entry name" value="LPLAT_AGPAT-like"/>
    <property type="match status" value="1"/>
</dbReference>
<keyword evidence="7" id="KW-0496">Mitochondrion</keyword>
<evidence type="ECO:0000256" key="7">
    <source>
        <dbReference type="ARBA" id="ARBA00023128"/>
    </source>
</evidence>
<dbReference type="Proteomes" id="UP001634394">
    <property type="component" value="Unassembled WGS sequence"/>
</dbReference>
<comment type="caution">
    <text evidence="16">The sequence shown here is derived from an EMBL/GenBank/DDBJ whole genome shotgun (WGS) entry which is preliminary data.</text>
</comment>
<evidence type="ECO:0000256" key="6">
    <source>
        <dbReference type="ARBA" id="ARBA00023098"/>
    </source>
</evidence>
<dbReference type="InterPro" id="IPR000872">
    <property type="entry name" value="Tafazzin"/>
</dbReference>
<dbReference type="Pfam" id="PF01553">
    <property type="entry name" value="Acyltransferase"/>
    <property type="match status" value="1"/>
</dbReference>
<evidence type="ECO:0000313" key="17">
    <source>
        <dbReference type="Proteomes" id="UP001634394"/>
    </source>
</evidence>
<reference evidence="16 17" key="1">
    <citation type="submission" date="2024-11" db="EMBL/GenBank/DDBJ databases">
        <title>Chromosome-level genome assembly of the freshwater bivalve Anodonta woodiana.</title>
        <authorList>
            <person name="Chen X."/>
        </authorList>
    </citation>
    <scope>NUCLEOTIDE SEQUENCE [LARGE SCALE GENOMIC DNA]</scope>
    <source>
        <strain evidence="16">MN2024</strain>
        <tissue evidence="16">Gills</tissue>
    </source>
</reference>
<keyword evidence="9" id="KW-0012">Acyltransferase</keyword>
<dbReference type="GO" id="GO:0006629">
    <property type="term" value="P:lipid metabolic process"/>
    <property type="evidence" value="ECO:0007669"/>
    <property type="project" value="UniProtKB-KW"/>
</dbReference>
<evidence type="ECO:0000256" key="13">
    <source>
        <dbReference type="RuleBase" id="RU365062"/>
    </source>
</evidence>
<feature type="domain" description="Phospholipid/glycerol acyltransferase" evidence="15">
    <location>
        <begin position="65"/>
        <end position="189"/>
    </location>
</feature>
<evidence type="ECO:0000256" key="11">
    <source>
        <dbReference type="ARBA" id="ARBA00047906"/>
    </source>
</evidence>
<keyword evidence="8" id="KW-0472">Membrane</keyword>
<evidence type="ECO:0000256" key="8">
    <source>
        <dbReference type="ARBA" id="ARBA00023136"/>
    </source>
</evidence>
<evidence type="ECO:0000256" key="1">
    <source>
        <dbReference type="ARBA" id="ARBA00004137"/>
    </source>
</evidence>
<dbReference type="GO" id="GO:0005743">
    <property type="term" value="C:mitochondrial inner membrane"/>
    <property type="evidence" value="ECO:0007669"/>
    <property type="project" value="UniProtKB-SubCell"/>
</dbReference>